<organism evidence="2 3">
    <name type="scientific">Adineta steineri</name>
    <dbReference type="NCBI Taxonomy" id="433720"/>
    <lineage>
        <taxon>Eukaryota</taxon>
        <taxon>Metazoa</taxon>
        <taxon>Spiralia</taxon>
        <taxon>Gnathifera</taxon>
        <taxon>Rotifera</taxon>
        <taxon>Eurotatoria</taxon>
        <taxon>Bdelloidea</taxon>
        <taxon>Adinetida</taxon>
        <taxon>Adinetidae</taxon>
        <taxon>Adineta</taxon>
    </lineage>
</organism>
<dbReference type="Gene3D" id="3.90.550.10">
    <property type="entry name" value="Spore Coat Polysaccharide Biosynthesis Protein SpsA, Chain A"/>
    <property type="match status" value="1"/>
</dbReference>
<accession>A0A819EWZ5</accession>
<dbReference type="AlphaFoldDB" id="A0A819EWZ5"/>
<comment type="caution">
    <text evidence="2">The sequence shown here is derived from an EMBL/GenBank/DDBJ whole genome shotgun (WGS) entry which is preliminary data.</text>
</comment>
<dbReference type="Proteomes" id="UP000663844">
    <property type="component" value="Unassembled WGS sequence"/>
</dbReference>
<reference evidence="2" key="1">
    <citation type="submission" date="2021-02" db="EMBL/GenBank/DDBJ databases">
        <authorList>
            <person name="Nowell W R."/>
        </authorList>
    </citation>
    <scope>NUCLEOTIDE SEQUENCE</scope>
</reference>
<dbReference type="InterPro" id="IPR004988">
    <property type="entry name" value="DUF273"/>
</dbReference>
<dbReference type="PANTHER" id="PTHR31562">
    <property type="entry name" value="PROTEIN CBG18972"/>
    <property type="match status" value="1"/>
</dbReference>
<dbReference type="EMBL" id="CAJOAZ010001789">
    <property type="protein sequence ID" value="CAF3857225.1"/>
    <property type="molecule type" value="Genomic_DNA"/>
</dbReference>
<dbReference type="Proteomes" id="UP000663845">
    <property type="component" value="Unassembled WGS sequence"/>
</dbReference>
<proteinExistence type="predicted"/>
<sequence length="283" mass="33164">MSHLIHNPTIEWLLVLDGDTFVVNATKSLESFIPKDPQIHVVHYERIWFGEIAAGIYLIRNHPWSILYLSKWIETFRKLSKAEYHHSDNGILHLHFLDMVGKLDNHTYQTCSMLYNQATTYLRYLKYVGCVKCAIGGQRIFPHVILLRRGHSFVRDIIKRDPTDYIWRGNKDYRWGGDKIHLLDIMIHGYKANISFYLSEPVNTTSCINNPKWTPKIRPSLFVSDLRLAKIRMRQWDELVAKTFPQTVPYPDIADCWPNCTPEITGAKLKLYLPLLCNYSRFP</sequence>
<protein>
    <submittedName>
        <fullName evidence="2">Uncharacterized protein</fullName>
    </submittedName>
</protein>
<name>A0A819EWZ5_9BILA</name>
<evidence type="ECO:0000313" key="3">
    <source>
        <dbReference type="Proteomes" id="UP000663844"/>
    </source>
</evidence>
<dbReference type="Pfam" id="PF03314">
    <property type="entry name" value="DUF273"/>
    <property type="match status" value="1"/>
</dbReference>
<dbReference type="PANTHER" id="PTHR31562:SF8">
    <property type="entry name" value="ALPHA-1,6-MANNOSYLTRANSFERASE"/>
    <property type="match status" value="1"/>
</dbReference>
<dbReference type="EMBL" id="CAJNOG010001255">
    <property type="protein sequence ID" value="CAF1425974.1"/>
    <property type="molecule type" value="Genomic_DNA"/>
</dbReference>
<evidence type="ECO:0000313" key="2">
    <source>
        <dbReference type="EMBL" id="CAF3857225.1"/>
    </source>
</evidence>
<dbReference type="InterPro" id="IPR029044">
    <property type="entry name" value="Nucleotide-diphossugar_trans"/>
</dbReference>
<gene>
    <name evidence="1" type="ORF">JYZ213_LOCUS39278</name>
    <name evidence="2" type="ORF">OXD698_LOCUS21604</name>
</gene>
<evidence type="ECO:0000313" key="1">
    <source>
        <dbReference type="EMBL" id="CAF1425974.1"/>
    </source>
</evidence>